<dbReference type="InterPro" id="IPR019410">
    <property type="entry name" value="Methyltransf_16"/>
</dbReference>
<dbReference type="PANTHER" id="PTHR14614:SF109">
    <property type="entry name" value="RIBOSOMAL LYSINE N-METHYLTRANSFERASE 5"/>
    <property type="match status" value="1"/>
</dbReference>
<dbReference type="OrthoDB" id="413520at2759"/>
<feature type="compositionally biased region" description="Low complexity" evidence="1">
    <location>
        <begin position="207"/>
        <end position="224"/>
    </location>
</feature>
<feature type="region of interest" description="Disordered" evidence="1">
    <location>
        <begin position="116"/>
        <end position="170"/>
    </location>
</feature>
<keyword evidence="3" id="KW-1185">Reference proteome</keyword>
<proteinExistence type="predicted"/>
<evidence type="ECO:0000313" key="3">
    <source>
        <dbReference type="Proteomes" id="UP000613740"/>
    </source>
</evidence>
<name>A0A835WR89_9CHLO</name>
<dbReference type="Pfam" id="PF10294">
    <property type="entry name" value="Methyltransf_16"/>
    <property type="match status" value="1"/>
</dbReference>
<dbReference type="Gene3D" id="3.40.50.150">
    <property type="entry name" value="Vaccinia Virus protein VP39"/>
    <property type="match status" value="1"/>
</dbReference>
<evidence type="ECO:0000313" key="2">
    <source>
        <dbReference type="EMBL" id="KAG2451170.1"/>
    </source>
</evidence>
<dbReference type="InterPro" id="IPR029063">
    <property type="entry name" value="SAM-dependent_MTases_sf"/>
</dbReference>
<comment type="caution">
    <text evidence="2">The sequence shown here is derived from an EMBL/GenBank/DDBJ whole genome shotgun (WGS) entry which is preliminary data.</text>
</comment>
<dbReference type="SUPFAM" id="SSF53335">
    <property type="entry name" value="S-adenosyl-L-methionine-dependent methyltransferases"/>
    <property type="match status" value="1"/>
</dbReference>
<sequence>MTAAIEEPTLREPAPVGADADGAAIELAACEATWATELSAAEAWDADEALRVAEEQAAEGVDEEFEDYSPKDWQRFYMGYHQRFVDDCVLELRGGALQVRLAQAPSASVAVKHAAKGAGAGGGGGGRAGGGPSAAAAGQGRGGKGGKGGGGGKAQQQQQQDLDKASDPALTGTTVWDGAVVLAHFLTETPVLAAPPPPPPPAPAPCPAAGDLNGDGSSGSAAAGPARALWPCSGAALPSVLELGAGTGGVSLALAATRTAASVTVTDLPDLLPTLRLNAGRNAALLPPGRLHVAPLKWGPEGEADVQALGPVPPPYDVIVGSDLIYYSYTPDTPHTELLLWTLRRLAAPATRVYLSLSLHHNPEEVEHFLGWAAKDFHVLRLRRSVPEDFRVADSLVVRLTPRRAQLVARRQQVERERLLQAREQERREREAREASAG</sequence>
<dbReference type="EMBL" id="JAEHOD010000008">
    <property type="protein sequence ID" value="KAG2451170.1"/>
    <property type="molecule type" value="Genomic_DNA"/>
</dbReference>
<feature type="compositionally biased region" description="Gly residues" evidence="1">
    <location>
        <begin position="118"/>
        <end position="132"/>
    </location>
</feature>
<protein>
    <submittedName>
        <fullName evidence="2">Uncharacterized protein</fullName>
    </submittedName>
</protein>
<evidence type="ECO:0000256" key="1">
    <source>
        <dbReference type="SAM" id="MobiDB-lite"/>
    </source>
</evidence>
<organism evidence="2 3">
    <name type="scientific">Chlamydomonas schloesseri</name>
    <dbReference type="NCBI Taxonomy" id="2026947"/>
    <lineage>
        <taxon>Eukaryota</taxon>
        <taxon>Viridiplantae</taxon>
        <taxon>Chlorophyta</taxon>
        <taxon>core chlorophytes</taxon>
        <taxon>Chlorophyceae</taxon>
        <taxon>CS clade</taxon>
        <taxon>Chlamydomonadales</taxon>
        <taxon>Chlamydomonadaceae</taxon>
        <taxon>Chlamydomonas</taxon>
    </lineage>
</organism>
<feature type="compositionally biased region" description="Gly residues" evidence="1">
    <location>
        <begin position="139"/>
        <end position="153"/>
    </location>
</feature>
<dbReference type="PANTHER" id="PTHR14614">
    <property type="entry name" value="HEPATOCELLULAR CARCINOMA-ASSOCIATED ANTIGEN"/>
    <property type="match status" value="1"/>
</dbReference>
<feature type="compositionally biased region" description="Pro residues" evidence="1">
    <location>
        <begin position="193"/>
        <end position="206"/>
    </location>
</feature>
<accession>A0A835WR89</accession>
<dbReference type="Proteomes" id="UP000613740">
    <property type="component" value="Unassembled WGS sequence"/>
</dbReference>
<gene>
    <name evidence="2" type="ORF">HYH02_003777</name>
</gene>
<reference evidence="2" key="1">
    <citation type="journal article" date="2020" name="bioRxiv">
        <title>Comparative genomics of Chlamydomonas.</title>
        <authorList>
            <person name="Craig R.J."/>
            <person name="Hasan A.R."/>
            <person name="Ness R.W."/>
            <person name="Keightley P.D."/>
        </authorList>
    </citation>
    <scope>NUCLEOTIDE SEQUENCE</scope>
    <source>
        <strain evidence="2">CCAP 11/173</strain>
    </source>
</reference>
<feature type="region of interest" description="Disordered" evidence="1">
    <location>
        <begin position="192"/>
        <end position="224"/>
    </location>
</feature>
<dbReference type="AlphaFoldDB" id="A0A835WR89"/>